<keyword evidence="1" id="KW-0472">Membrane</keyword>
<gene>
    <name evidence="2" type="ORF">SEMRO_942_G222732.1</name>
</gene>
<accession>A0A9N8ED01</accession>
<reference evidence="2" key="1">
    <citation type="submission" date="2020-06" db="EMBL/GenBank/DDBJ databases">
        <authorList>
            <consortium name="Plant Systems Biology data submission"/>
        </authorList>
    </citation>
    <scope>NUCLEOTIDE SEQUENCE</scope>
    <source>
        <strain evidence="2">D6</strain>
    </source>
</reference>
<evidence type="ECO:0000313" key="2">
    <source>
        <dbReference type="EMBL" id="CAB9518523.1"/>
    </source>
</evidence>
<feature type="transmembrane region" description="Helical" evidence="1">
    <location>
        <begin position="118"/>
        <end position="138"/>
    </location>
</feature>
<protein>
    <submittedName>
        <fullName evidence="2">Uncharacterized protein</fullName>
    </submittedName>
</protein>
<sequence>MFCHHMRGVALLTQLGPSLTQFFGLNFLARTAGIRRRVRSKCLQQLFGFAATATSSLGGGIHGDRQLCAFGGFCDPSPLWLWALFSPPLSNNPGRGTLAVVLVLPVVLVLLRVPQPLPLLVVGFVATVDCGPLTAFVVDSVPLTAFVFLRLLAFVVTTTFGIIFVFISRHYI</sequence>
<comment type="caution">
    <text evidence="2">The sequence shown here is derived from an EMBL/GenBank/DDBJ whole genome shotgun (WGS) entry which is preliminary data.</text>
</comment>
<keyword evidence="1" id="KW-1133">Transmembrane helix</keyword>
<feature type="transmembrane region" description="Helical" evidence="1">
    <location>
        <begin position="94"/>
        <end position="111"/>
    </location>
</feature>
<dbReference type="AlphaFoldDB" id="A0A9N8ED01"/>
<proteinExistence type="predicted"/>
<evidence type="ECO:0000313" key="3">
    <source>
        <dbReference type="Proteomes" id="UP001153069"/>
    </source>
</evidence>
<keyword evidence="1" id="KW-0812">Transmembrane</keyword>
<evidence type="ECO:0000256" key="1">
    <source>
        <dbReference type="SAM" id="Phobius"/>
    </source>
</evidence>
<name>A0A9N8ED01_9STRA</name>
<dbReference type="Proteomes" id="UP001153069">
    <property type="component" value="Unassembled WGS sequence"/>
</dbReference>
<feature type="transmembrane region" description="Helical" evidence="1">
    <location>
        <begin position="144"/>
        <end position="167"/>
    </location>
</feature>
<keyword evidence="3" id="KW-1185">Reference proteome</keyword>
<dbReference type="EMBL" id="CAICTM010000940">
    <property type="protein sequence ID" value="CAB9518523.1"/>
    <property type="molecule type" value="Genomic_DNA"/>
</dbReference>
<organism evidence="2 3">
    <name type="scientific">Seminavis robusta</name>
    <dbReference type="NCBI Taxonomy" id="568900"/>
    <lineage>
        <taxon>Eukaryota</taxon>
        <taxon>Sar</taxon>
        <taxon>Stramenopiles</taxon>
        <taxon>Ochrophyta</taxon>
        <taxon>Bacillariophyta</taxon>
        <taxon>Bacillariophyceae</taxon>
        <taxon>Bacillariophycidae</taxon>
        <taxon>Naviculales</taxon>
        <taxon>Naviculaceae</taxon>
        <taxon>Seminavis</taxon>
    </lineage>
</organism>